<feature type="transmembrane region" description="Helical" evidence="1">
    <location>
        <begin position="70"/>
        <end position="87"/>
    </location>
</feature>
<organism evidence="2 3">
    <name type="scientific">Candidatus Planktophila sulfonica</name>
    <dbReference type="NCBI Taxonomy" id="1884904"/>
    <lineage>
        <taxon>Bacteria</taxon>
        <taxon>Bacillati</taxon>
        <taxon>Actinomycetota</taxon>
        <taxon>Actinomycetes</taxon>
        <taxon>Candidatus Nanopelagicales</taxon>
        <taxon>Candidatus Nanopelagicaceae</taxon>
        <taxon>Candidatus Planktophila</taxon>
    </lineage>
</organism>
<accession>A0A249KG57</accession>
<feature type="transmembrane region" description="Helical" evidence="1">
    <location>
        <begin position="147"/>
        <end position="163"/>
    </location>
</feature>
<gene>
    <name evidence="2" type="ORF">A1sIA56_02170</name>
</gene>
<proteinExistence type="predicted"/>
<dbReference type="PANTHER" id="PTHR36974">
    <property type="entry name" value="MEMBRANE PROTEIN-RELATED"/>
    <property type="match status" value="1"/>
</dbReference>
<keyword evidence="3" id="KW-1185">Reference proteome</keyword>
<dbReference type="KEGG" id="psuf:A1sIA56_02170"/>
<sequence>MNAFMRKATQILLGATLIYTGTLHLTSSRQEFQAQVPPWAPFTPDFIVLASGVVEIALGLALIFLQGRKAVGIATAAFFIAIFPGNISQFVNGIDAFGLNDDRARAIRLLFQPLLVLWALWSTTAMPKETFKRFWNYLKETIRENKLATVIGILIGGVATRFLEDGNLLVTTVLTGMSTVGTLAFVLGIKKVWQKNKRQTK</sequence>
<evidence type="ECO:0000313" key="2">
    <source>
        <dbReference type="EMBL" id="ASY15726.1"/>
    </source>
</evidence>
<dbReference type="EMBL" id="CP016773">
    <property type="protein sequence ID" value="ASY15726.1"/>
    <property type="molecule type" value="Genomic_DNA"/>
</dbReference>
<dbReference type="AlphaFoldDB" id="A0A249KG57"/>
<dbReference type="PANTHER" id="PTHR36974:SF1">
    <property type="entry name" value="DOXX FAMILY MEMBRANE PROTEIN"/>
    <property type="match status" value="1"/>
</dbReference>
<protein>
    <submittedName>
        <fullName evidence="2">DoxX superfamily protein</fullName>
    </submittedName>
</protein>
<dbReference type="Proteomes" id="UP000217215">
    <property type="component" value="Chromosome"/>
</dbReference>
<keyword evidence="1" id="KW-0812">Transmembrane</keyword>
<keyword evidence="1" id="KW-0472">Membrane</keyword>
<feature type="transmembrane region" description="Helical" evidence="1">
    <location>
        <begin position="169"/>
        <end position="189"/>
    </location>
</feature>
<reference evidence="2 3" key="1">
    <citation type="submission" date="2016-07" db="EMBL/GenBank/DDBJ databases">
        <title>High microdiversification within the ubiquitous acI lineage of Actinobacteria.</title>
        <authorList>
            <person name="Neuenschwander S.M."/>
            <person name="Salcher M."/>
            <person name="Ghai R."/>
            <person name="Pernthaler J."/>
        </authorList>
    </citation>
    <scope>NUCLEOTIDE SEQUENCE [LARGE SCALE GENOMIC DNA]</scope>
    <source>
        <strain evidence="2">MMS-IA-56</strain>
    </source>
</reference>
<feature type="transmembrane region" description="Helical" evidence="1">
    <location>
        <begin position="46"/>
        <end position="65"/>
    </location>
</feature>
<feature type="transmembrane region" description="Helical" evidence="1">
    <location>
        <begin position="107"/>
        <end position="126"/>
    </location>
</feature>
<evidence type="ECO:0000256" key="1">
    <source>
        <dbReference type="SAM" id="Phobius"/>
    </source>
</evidence>
<evidence type="ECO:0000313" key="3">
    <source>
        <dbReference type="Proteomes" id="UP000217215"/>
    </source>
</evidence>
<name>A0A249KG57_9ACTN</name>
<keyword evidence="1" id="KW-1133">Transmembrane helix</keyword>